<evidence type="ECO:0000313" key="1">
    <source>
        <dbReference type="EMBL" id="EKX50493.1"/>
    </source>
</evidence>
<dbReference type="InterPro" id="IPR045388">
    <property type="entry name" value="HHL1-like"/>
</dbReference>
<dbReference type="EMBL" id="JH992978">
    <property type="protein sequence ID" value="EKX50493.1"/>
    <property type="molecule type" value="Genomic_DNA"/>
</dbReference>
<reference evidence="2" key="3">
    <citation type="submission" date="2016-03" db="UniProtKB">
        <authorList>
            <consortium name="EnsemblProtists"/>
        </authorList>
    </citation>
    <scope>IDENTIFICATION</scope>
</reference>
<dbReference type="PaxDb" id="55529-EKX50493"/>
<dbReference type="RefSeq" id="XP_005837473.1">
    <property type="nucleotide sequence ID" value="XM_005837416.1"/>
</dbReference>
<name>L1JQX7_GUITC</name>
<reference evidence="3" key="2">
    <citation type="submission" date="2012-11" db="EMBL/GenBank/DDBJ databases">
        <authorList>
            <person name="Kuo A."/>
            <person name="Curtis B.A."/>
            <person name="Tanifuji G."/>
            <person name="Burki F."/>
            <person name="Gruber A."/>
            <person name="Irimia M."/>
            <person name="Maruyama S."/>
            <person name="Arias M.C."/>
            <person name="Ball S.G."/>
            <person name="Gile G.H."/>
            <person name="Hirakawa Y."/>
            <person name="Hopkins J.F."/>
            <person name="Rensing S.A."/>
            <person name="Schmutz J."/>
            <person name="Symeonidi A."/>
            <person name="Elias M."/>
            <person name="Eveleigh R.J."/>
            <person name="Herman E.K."/>
            <person name="Klute M.J."/>
            <person name="Nakayama T."/>
            <person name="Obornik M."/>
            <person name="Reyes-Prieto A."/>
            <person name="Armbrust E.V."/>
            <person name="Aves S.J."/>
            <person name="Beiko R.G."/>
            <person name="Coutinho P."/>
            <person name="Dacks J.B."/>
            <person name="Durnford D.G."/>
            <person name="Fast N.M."/>
            <person name="Green B.R."/>
            <person name="Grisdale C."/>
            <person name="Hempe F."/>
            <person name="Henrissat B."/>
            <person name="Hoppner M.P."/>
            <person name="Ishida K.-I."/>
            <person name="Kim E."/>
            <person name="Koreny L."/>
            <person name="Kroth P.G."/>
            <person name="Liu Y."/>
            <person name="Malik S.-B."/>
            <person name="Maier U.G."/>
            <person name="McRose D."/>
            <person name="Mock T."/>
            <person name="Neilson J.A."/>
            <person name="Onodera N.T."/>
            <person name="Poole A.M."/>
            <person name="Pritham E.J."/>
            <person name="Richards T.A."/>
            <person name="Rocap G."/>
            <person name="Roy S.W."/>
            <person name="Sarai C."/>
            <person name="Schaack S."/>
            <person name="Shirato S."/>
            <person name="Slamovits C.H."/>
            <person name="Spencer D.F."/>
            <person name="Suzuki S."/>
            <person name="Worden A.Z."/>
            <person name="Zauner S."/>
            <person name="Barry K."/>
            <person name="Bell C."/>
            <person name="Bharti A.K."/>
            <person name="Crow J.A."/>
            <person name="Grimwood J."/>
            <person name="Kramer R."/>
            <person name="Lindquist E."/>
            <person name="Lucas S."/>
            <person name="Salamov A."/>
            <person name="McFadden G.I."/>
            <person name="Lane C.E."/>
            <person name="Keeling P.J."/>
            <person name="Gray M.W."/>
            <person name="Grigoriev I.V."/>
            <person name="Archibald J.M."/>
        </authorList>
    </citation>
    <scope>NUCLEOTIDE SEQUENCE</scope>
    <source>
        <strain evidence="3">CCMP2712</strain>
    </source>
</reference>
<evidence type="ECO:0000313" key="3">
    <source>
        <dbReference type="Proteomes" id="UP000011087"/>
    </source>
</evidence>
<gene>
    <name evidence="1" type="ORF">GUITHDRAFT_135158</name>
</gene>
<dbReference type="EnsemblProtists" id="EKX50493">
    <property type="protein sequence ID" value="EKX50493"/>
    <property type="gene ID" value="GUITHDRAFT_135158"/>
</dbReference>
<reference evidence="1 3" key="1">
    <citation type="journal article" date="2012" name="Nature">
        <title>Algal genomes reveal evolutionary mosaicism and the fate of nucleomorphs.</title>
        <authorList>
            <consortium name="DOE Joint Genome Institute"/>
            <person name="Curtis B.A."/>
            <person name="Tanifuji G."/>
            <person name="Burki F."/>
            <person name="Gruber A."/>
            <person name="Irimia M."/>
            <person name="Maruyama S."/>
            <person name="Arias M.C."/>
            <person name="Ball S.G."/>
            <person name="Gile G.H."/>
            <person name="Hirakawa Y."/>
            <person name="Hopkins J.F."/>
            <person name="Kuo A."/>
            <person name="Rensing S.A."/>
            <person name="Schmutz J."/>
            <person name="Symeonidi A."/>
            <person name="Elias M."/>
            <person name="Eveleigh R.J."/>
            <person name="Herman E.K."/>
            <person name="Klute M.J."/>
            <person name="Nakayama T."/>
            <person name="Obornik M."/>
            <person name="Reyes-Prieto A."/>
            <person name="Armbrust E.V."/>
            <person name="Aves S.J."/>
            <person name="Beiko R.G."/>
            <person name="Coutinho P."/>
            <person name="Dacks J.B."/>
            <person name="Durnford D.G."/>
            <person name="Fast N.M."/>
            <person name="Green B.R."/>
            <person name="Grisdale C.J."/>
            <person name="Hempel F."/>
            <person name="Henrissat B."/>
            <person name="Hoppner M.P."/>
            <person name="Ishida K."/>
            <person name="Kim E."/>
            <person name="Koreny L."/>
            <person name="Kroth P.G."/>
            <person name="Liu Y."/>
            <person name="Malik S.B."/>
            <person name="Maier U.G."/>
            <person name="McRose D."/>
            <person name="Mock T."/>
            <person name="Neilson J.A."/>
            <person name="Onodera N.T."/>
            <person name="Poole A.M."/>
            <person name="Pritham E.J."/>
            <person name="Richards T.A."/>
            <person name="Rocap G."/>
            <person name="Roy S.W."/>
            <person name="Sarai C."/>
            <person name="Schaack S."/>
            <person name="Shirato S."/>
            <person name="Slamovits C.H."/>
            <person name="Spencer D.F."/>
            <person name="Suzuki S."/>
            <person name="Worden A.Z."/>
            <person name="Zauner S."/>
            <person name="Barry K."/>
            <person name="Bell C."/>
            <person name="Bharti A.K."/>
            <person name="Crow J.A."/>
            <person name="Grimwood J."/>
            <person name="Kramer R."/>
            <person name="Lindquist E."/>
            <person name="Lucas S."/>
            <person name="Salamov A."/>
            <person name="McFadden G.I."/>
            <person name="Lane C.E."/>
            <person name="Keeling P.J."/>
            <person name="Gray M.W."/>
            <person name="Grigoriev I.V."/>
            <person name="Archibald J.M."/>
        </authorList>
    </citation>
    <scope>NUCLEOTIDE SEQUENCE</scope>
    <source>
        <strain evidence="1 3">CCMP2712</strain>
    </source>
</reference>
<dbReference type="HOGENOM" id="CLU_2268951_0_0_1"/>
<dbReference type="Proteomes" id="UP000011087">
    <property type="component" value="Unassembled WGS sequence"/>
</dbReference>
<dbReference type="GeneID" id="17307329"/>
<dbReference type="OrthoDB" id="10623434at2759"/>
<accession>L1JQX7</accession>
<dbReference type="Pfam" id="PF20133">
    <property type="entry name" value="HHL1-like"/>
    <property type="match status" value="1"/>
</dbReference>
<dbReference type="AlphaFoldDB" id="L1JQX7"/>
<protein>
    <submittedName>
        <fullName evidence="1 2">Uncharacterized protein</fullName>
    </submittedName>
</protein>
<dbReference type="KEGG" id="gtt:GUITHDRAFT_135158"/>
<proteinExistence type="predicted"/>
<sequence length="103" mass="11576">MSGFGGKSQAKSSKAPKKIMGIPKKYLESFDQLIKSGKKPYYVFARVKGADKWYECGRVAIEDDSANAACTFFKRLVLEYACDLYPVLMTKRNELEVGYSEGQ</sequence>
<keyword evidence="3" id="KW-1185">Reference proteome</keyword>
<evidence type="ECO:0000313" key="2">
    <source>
        <dbReference type="EnsemblProtists" id="EKX50493"/>
    </source>
</evidence>
<organism evidence="1">
    <name type="scientific">Guillardia theta (strain CCMP2712)</name>
    <name type="common">Cryptophyte</name>
    <dbReference type="NCBI Taxonomy" id="905079"/>
    <lineage>
        <taxon>Eukaryota</taxon>
        <taxon>Cryptophyceae</taxon>
        <taxon>Pyrenomonadales</taxon>
        <taxon>Geminigeraceae</taxon>
        <taxon>Guillardia</taxon>
    </lineage>
</organism>